<proteinExistence type="inferred from homology"/>
<dbReference type="GO" id="GO:0046849">
    <property type="term" value="P:bone remodeling"/>
    <property type="evidence" value="ECO:0007669"/>
    <property type="project" value="InterPro"/>
</dbReference>
<evidence type="ECO:0000313" key="11">
    <source>
        <dbReference type="EMBL" id="KAK7813422.1"/>
    </source>
</evidence>
<keyword evidence="7" id="KW-0732">Signal</keyword>
<evidence type="ECO:0000256" key="10">
    <source>
        <dbReference type="SAM" id="MobiDB-lite"/>
    </source>
</evidence>
<evidence type="ECO:0000256" key="2">
    <source>
        <dbReference type="ARBA" id="ARBA00004613"/>
    </source>
</evidence>
<dbReference type="SUPFAM" id="SSF54403">
    <property type="entry name" value="Cystatin/monellin"/>
    <property type="match status" value="1"/>
</dbReference>
<keyword evidence="12" id="KW-1185">Reference proteome</keyword>
<feature type="region of interest" description="Disordered" evidence="10">
    <location>
        <begin position="1"/>
        <end position="47"/>
    </location>
</feature>
<evidence type="ECO:0000256" key="5">
    <source>
        <dbReference type="ARBA" id="ARBA00022525"/>
    </source>
</evidence>
<dbReference type="InterPro" id="IPR046350">
    <property type="entry name" value="Cystatin_sf"/>
</dbReference>
<organism evidence="11 12">
    <name type="scientific">Myodes glareolus</name>
    <name type="common">Bank vole</name>
    <name type="synonym">Clethrionomys glareolus</name>
    <dbReference type="NCBI Taxonomy" id="447135"/>
    <lineage>
        <taxon>Eukaryota</taxon>
        <taxon>Metazoa</taxon>
        <taxon>Chordata</taxon>
        <taxon>Craniata</taxon>
        <taxon>Vertebrata</taxon>
        <taxon>Euteleostomi</taxon>
        <taxon>Mammalia</taxon>
        <taxon>Eutheria</taxon>
        <taxon>Euarchontoglires</taxon>
        <taxon>Glires</taxon>
        <taxon>Rodentia</taxon>
        <taxon>Myomorpha</taxon>
        <taxon>Muroidea</taxon>
        <taxon>Cricetidae</taxon>
        <taxon>Arvicolinae</taxon>
        <taxon>Myodes</taxon>
    </lineage>
</organism>
<dbReference type="Gene3D" id="3.10.450.10">
    <property type="match status" value="1"/>
</dbReference>
<feature type="compositionally biased region" description="Basic and acidic residues" evidence="10">
    <location>
        <begin position="89"/>
        <end position="98"/>
    </location>
</feature>
<evidence type="ECO:0000256" key="8">
    <source>
        <dbReference type="ARBA" id="ARBA00023157"/>
    </source>
</evidence>
<feature type="compositionally biased region" description="Basic and acidic residues" evidence="10">
    <location>
        <begin position="26"/>
        <end position="47"/>
    </location>
</feature>
<gene>
    <name evidence="11" type="ORF">U0070_007991</name>
</gene>
<dbReference type="Pfam" id="PF07448">
    <property type="entry name" value="Spp-24"/>
    <property type="match status" value="1"/>
</dbReference>
<sequence length="328" mass="36873">MSGWWGRQRRRGQSEQLCIGSGVGDEQSKRRIWPEEGKYDDPPDRTVDISRTQKYRDEASQQNLGCGVQFRNHDAFRAAPTSRDSQVTGDKDKNCHPEAVERPSPWLWVTALRMEQAMLQMLVLWALGMHYQCASGFPVYDFDPSSLQEALKASVAKVNSQSLSPYLFQATRNSLKRVNVLDEDTVVMNLEFSVQETTCLRDSGDPSSCTFRRGFYVPTAACRSTVQMSQGQVQDVWAHCRWASASESNSSEEVRWGPVSFQLGRGRSAKAERFDGLGFLTDEFRNERVQDRSLALLAVFTTSAQVFLSSVDYSVISSSYLSIIAIDG</sequence>
<comment type="similarity">
    <text evidence="3">Belongs to the SPP2 family.</text>
</comment>
<keyword evidence="5" id="KW-0964">Secreted</keyword>
<dbReference type="Proteomes" id="UP001488838">
    <property type="component" value="Unassembled WGS sequence"/>
</dbReference>
<comment type="caution">
    <text evidence="11">The sequence shown here is derived from an EMBL/GenBank/DDBJ whole genome shotgun (WGS) entry which is preliminary data.</text>
</comment>
<comment type="subcellular location">
    <subcellularLocation>
        <location evidence="2">Secreted</location>
    </subcellularLocation>
</comment>
<evidence type="ECO:0000256" key="7">
    <source>
        <dbReference type="ARBA" id="ARBA00022729"/>
    </source>
</evidence>
<evidence type="ECO:0000256" key="1">
    <source>
        <dbReference type="ARBA" id="ARBA00002371"/>
    </source>
</evidence>
<protein>
    <recommendedName>
        <fullName evidence="4">Secreted phosphoprotein 24</fullName>
    </recommendedName>
    <alternativeName>
        <fullName evidence="9">Secreted phosphoprotein 2</fullName>
    </alternativeName>
</protein>
<dbReference type="InterPro" id="IPR010892">
    <property type="entry name" value="Spp-24"/>
</dbReference>
<dbReference type="EMBL" id="JBBHLL010000136">
    <property type="protein sequence ID" value="KAK7813422.1"/>
    <property type="molecule type" value="Genomic_DNA"/>
</dbReference>
<keyword evidence="6" id="KW-0597">Phosphoprotein</keyword>
<dbReference type="GO" id="GO:0005576">
    <property type="term" value="C:extracellular region"/>
    <property type="evidence" value="ECO:0007669"/>
    <property type="project" value="UniProtKB-SubCell"/>
</dbReference>
<name>A0AAW0IGH9_MYOGA</name>
<dbReference type="AlphaFoldDB" id="A0AAW0IGH9"/>
<evidence type="ECO:0000256" key="6">
    <source>
        <dbReference type="ARBA" id="ARBA00022553"/>
    </source>
</evidence>
<keyword evidence="8" id="KW-1015">Disulfide bond</keyword>
<reference evidence="11 12" key="1">
    <citation type="journal article" date="2023" name="bioRxiv">
        <title>Conserved and derived expression patterns and positive selection on dental genes reveal complex evolutionary context of ever-growing rodent molars.</title>
        <authorList>
            <person name="Calamari Z.T."/>
            <person name="Song A."/>
            <person name="Cohen E."/>
            <person name="Akter M."/>
            <person name="Roy R.D."/>
            <person name="Hallikas O."/>
            <person name="Christensen M.M."/>
            <person name="Li P."/>
            <person name="Marangoni P."/>
            <person name="Jernvall J."/>
            <person name="Klein O.D."/>
        </authorList>
    </citation>
    <scope>NUCLEOTIDE SEQUENCE [LARGE SCALE GENOMIC DNA]</scope>
    <source>
        <strain evidence="11">V071</strain>
    </source>
</reference>
<feature type="region of interest" description="Disordered" evidence="10">
    <location>
        <begin position="78"/>
        <end position="98"/>
    </location>
</feature>
<evidence type="ECO:0000256" key="4">
    <source>
        <dbReference type="ARBA" id="ARBA00020365"/>
    </source>
</evidence>
<dbReference type="PANTHER" id="PTHR15444">
    <property type="entry name" value="SECRETED PHOSPHOPROTEIN 24"/>
    <property type="match status" value="1"/>
</dbReference>
<comment type="function">
    <text evidence="1">Could coordinate an aspect of bone turnover.</text>
</comment>
<accession>A0AAW0IGH9</accession>
<evidence type="ECO:0000256" key="9">
    <source>
        <dbReference type="ARBA" id="ARBA00029627"/>
    </source>
</evidence>
<dbReference type="PANTHER" id="PTHR15444:SF4">
    <property type="entry name" value="SECRETED PHOSPHOPROTEIN 24"/>
    <property type="match status" value="1"/>
</dbReference>
<evidence type="ECO:0000313" key="12">
    <source>
        <dbReference type="Proteomes" id="UP001488838"/>
    </source>
</evidence>
<evidence type="ECO:0000256" key="3">
    <source>
        <dbReference type="ARBA" id="ARBA00008576"/>
    </source>
</evidence>